<reference evidence="3" key="1">
    <citation type="journal article" date="2019" name="Int. J. Syst. Evol. Microbiol.">
        <title>The Global Catalogue of Microorganisms (GCM) 10K type strain sequencing project: providing services to taxonomists for standard genome sequencing and annotation.</title>
        <authorList>
            <consortium name="The Broad Institute Genomics Platform"/>
            <consortium name="The Broad Institute Genome Sequencing Center for Infectious Disease"/>
            <person name="Wu L."/>
            <person name="Ma J."/>
        </authorList>
    </citation>
    <scope>NUCLEOTIDE SEQUENCE [LARGE SCALE GENOMIC DNA]</scope>
    <source>
        <strain evidence="3">TISTR 1858</strain>
    </source>
</reference>
<keyword evidence="3" id="KW-1185">Reference proteome</keyword>
<comment type="caution">
    <text evidence="2">The sequence shown here is derived from an EMBL/GenBank/DDBJ whole genome shotgun (WGS) entry which is preliminary data.</text>
</comment>
<dbReference type="SUPFAM" id="SSF48619">
    <property type="entry name" value="Phospholipase A2, PLA2"/>
    <property type="match status" value="1"/>
</dbReference>
<evidence type="ECO:0000313" key="3">
    <source>
        <dbReference type="Proteomes" id="UP001597451"/>
    </source>
</evidence>
<dbReference type="RefSeq" id="WP_379560101.1">
    <property type="nucleotide sequence ID" value="NZ_CP085256.1"/>
</dbReference>
<evidence type="ECO:0000259" key="1">
    <source>
        <dbReference type="Pfam" id="PF08398"/>
    </source>
</evidence>
<evidence type="ECO:0000313" key="2">
    <source>
        <dbReference type="EMBL" id="MFD2627462.1"/>
    </source>
</evidence>
<name>A0ABW5PVS8_9BACI</name>
<protein>
    <submittedName>
        <fullName evidence="2">Phospholipase</fullName>
    </submittedName>
</protein>
<proteinExistence type="predicted"/>
<dbReference type="InterPro" id="IPR013607">
    <property type="entry name" value="Phospholipase_A2-like"/>
</dbReference>
<gene>
    <name evidence="2" type="ORF">ACFSUN_01495</name>
</gene>
<dbReference type="EMBL" id="JBHUMX010000003">
    <property type="protein sequence ID" value="MFD2627462.1"/>
    <property type="molecule type" value="Genomic_DNA"/>
</dbReference>
<feature type="domain" description="Phospholipase A2-like" evidence="1">
    <location>
        <begin position="13"/>
        <end position="46"/>
    </location>
</feature>
<dbReference type="Pfam" id="PF08398">
    <property type="entry name" value="Phospholip_A2_4"/>
    <property type="match status" value="1"/>
</dbReference>
<dbReference type="Gene3D" id="1.20.90.10">
    <property type="entry name" value="Phospholipase A2 domain"/>
    <property type="match status" value="1"/>
</dbReference>
<dbReference type="InterPro" id="IPR036444">
    <property type="entry name" value="PLipase_A2_dom_sf"/>
</dbReference>
<accession>A0ABW5PVS8</accession>
<sequence length="97" mass="10820">MQGRNGMGFCFPKGYKYCGPGCSGPGQPINAVDAACREHDRCYKQHGGPSCACDKLFMKRLASEIDPYTKEGRDAHVLYQYMKLQSFLGCGFQKRRG</sequence>
<organism evidence="2 3">
    <name type="scientific">Oceanobacillus kapialis</name>
    <dbReference type="NCBI Taxonomy" id="481353"/>
    <lineage>
        <taxon>Bacteria</taxon>
        <taxon>Bacillati</taxon>
        <taxon>Bacillota</taxon>
        <taxon>Bacilli</taxon>
        <taxon>Bacillales</taxon>
        <taxon>Bacillaceae</taxon>
        <taxon>Oceanobacillus</taxon>
    </lineage>
</organism>
<dbReference type="Proteomes" id="UP001597451">
    <property type="component" value="Unassembled WGS sequence"/>
</dbReference>